<reference evidence="2" key="1">
    <citation type="submission" date="2020-09" db="EMBL/GenBank/DDBJ databases">
        <title>Genome-Enabled Discovery of Anthraquinone Biosynthesis in Senna tora.</title>
        <authorList>
            <person name="Kang S.-H."/>
            <person name="Pandey R.P."/>
            <person name="Lee C.-M."/>
            <person name="Sim J.-S."/>
            <person name="Jeong J.-T."/>
            <person name="Choi B.-S."/>
            <person name="Jung M."/>
            <person name="Ginzburg D."/>
            <person name="Zhao K."/>
            <person name="Won S.Y."/>
            <person name="Oh T.-J."/>
            <person name="Yu Y."/>
            <person name="Kim N.-H."/>
            <person name="Lee O.R."/>
            <person name="Lee T.-H."/>
            <person name="Bashyal P."/>
            <person name="Kim T.-S."/>
            <person name="Lee W.-H."/>
            <person name="Kawkins C."/>
            <person name="Kim C.-K."/>
            <person name="Kim J.S."/>
            <person name="Ahn B.O."/>
            <person name="Rhee S.Y."/>
            <person name="Sohng J.K."/>
        </authorList>
    </citation>
    <scope>NUCLEOTIDE SEQUENCE</scope>
    <source>
        <tissue evidence="2">Leaf</tissue>
    </source>
</reference>
<evidence type="ECO:0000259" key="1">
    <source>
        <dbReference type="Pfam" id="PF05922"/>
    </source>
</evidence>
<dbReference type="Pfam" id="PF05922">
    <property type="entry name" value="Inhibitor_I9"/>
    <property type="match status" value="1"/>
</dbReference>
<dbReference type="EMBL" id="JAAIUW010000012">
    <property type="protein sequence ID" value="KAF7807671.1"/>
    <property type="molecule type" value="Genomic_DNA"/>
</dbReference>
<evidence type="ECO:0000313" key="2">
    <source>
        <dbReference type="EMBL" id="KAF7807671.1"/>
    </source>
</evidence>
<sequence>MEQFCSKTSVKHQVLKAYIVYTSNAKTDEAFALSLCTSLLQNVADGDTAPKSVIQHYKQSFSGFVVKLTEEEAERMAGFVLKVSDISLNALV</sequence>
<dbReference type="OrthoDB" id="2014869at2759"/>
<dbReference type="InterPro" id="IPR010259">
    <property type="entry name" value="S8pro/Inhibitor_I9"/>
</dbReference>
<proteinExistence type="predicted"/>
<comment type="caution">
    <text evidence="2">The sequence shown here is derived from an EMBL/GenBank/DDBJ whole genome shotgun (WGS) entry which is preliminary data.</text>
</comment>
<protein>
    <submittedName>
        <fullName evidence="2">Cucumisin-like</fullName>
    </submittedName>
</protein>
<dbReference type="Proteomes" id="UP000634136">
    <property type="component" value="Unassembled WGS sequence"/>
</dbReference>
<dbReference type="Gene3D" id="3.30.70.80">
    <property type="entry name" value="Peptidase S8 propeptide/proteinase inhibitor I9"/>
    <property type="match status" value="1"/>
</dbReference>
<feature type="domain" description="Inhibitor I9" evidence="1">
    <location>
        <begin position="18"/>
        <end position="77"/>
    </location>
</feature>
<keyword evidence="3" id="KW-1185">Reference proteome</keyword>
<evidence type="ECO:0000313" key="3">
    <source>
        <dbReference type="Proteomes" id="UP000634136"/>
    </source>
</evidence>
<dbReference type="AlphaFoldDB" id="A0A834SQL4"/>
<organism evidence="2 3">
    <name type="scientific">Senna tora</name>
    <dbReference type="NCBI Taxonomy" id="362788"/>
    <lineage>
        <taxon>Eukaryota</taxon>
        <taxon>Viridiplantae</taxon>
        <taxon>Streptophyta</taxon>
        <taxon>Embryophyta</taxon>
        <taxon>Tracheophyta</taxon>
        <taxon>Spermatophyta</taxon>
        <taxon>Magnoliopsida</taxon>
        <taxon>eudicotyledons</taxon>
        <taxon>Gunneridae</taxon>
        <taxon>Pentapetalae</taxon>
        <taxon>rosids</taxon>
        <taxon>fabids</taxon>
        <taxon>Fabales</taxon>
        <taxon>Fabaceae</taxon>
        <taxon>Caesalpinioideae</taxon>
        <taxon>Cassia clade</taxon>
        <taxon>Senna</taxon>
    </lineage>
</organism>
<accession>A0A834SQL4</accession>
<name>A0A834SQL4_9FABA</name>
<gene>
    <name evidence="2" type="ORF">G2W53_039832</name>
</gene>
<dbReference type="InterPro" id="IPR037045">
    <property type="entry name" value="S8pro/Inhibitor_I9_sf"/>
</dbReference>